<reference evidence="3" key="1">
    <citation type="submission" date="2016-11" db="EMBL/GenBank/DDBJ databases">
        <authorList>
            <person name="Varghese N."/>
            <person name="Submissions S."/>
        </authorList>
    </citation>
    <scope>NUCLEOTIDE SEQUENCE [LARGE SCALE GENOMIC DNA]</scope>
    <source>
        <strain evidence="3">DSM 11792</strain>
    </source>
</reference>
<keyword evidence="3" id="KW-1185">Reference proteome</keyword>
<dbReference type="RefSeq" id="WP_073167606.1">
    <property type="nucleotide sequence ID" value="NZ_FQUW01000056.1"/>
</dbReference>
<evidence type="ECO:0000256" key="1">
    <source>
        <dbReference type="SAM" id="Coils"/>
    </source>
</evidence>
<accession>A0A1M5DVC3</accession>
<name>A0A1M5DVC3_9FIRM</name>
<dbReference type="Proteomes" id="UP000184196">
    <property type="component" value="Unassembled WGS sequence"/>
</dbReference>
<gene>
    <name evidence="2" type="ORF">SAMN02745218_02926</name>
</gene>
<proteinExistence type="predicted"/>
<keyword evidence="1" id="KW-0175">Coiled coil</keyword>
<feature type="coiled-coil region" evidence="1">
    <location>
        <begin position="160"/>
        <end position="187"/>
    </location>
</feature>
<evidence type="ECO:0000313" key="2">
    <source>
        <dbReference type="EMBL" id="SHF70772.1"/>
    </source>
</evidence>
<dbReference type="OrthoDB" id="10020701at2"/>
<organism evidence="2 3">
    <name type="scientific">Desulfofundulus australicus DSM 11792</name>
    <dbReference type="NCBI Taxonomy" id="1121425"/>
    <lineage>
        <taxon>Bacteria</taxon>
        <taxon>Bacillati</taxon>
        <taxon>Bacillota</taxon>
        <taxon>Clostridia</taxon>
        <taxon>Eubacteriales</taxon>
        <taxon>Peptococcaceae</taxon>
        <taxon>Desulfofundulus</taxon>
    </lineage>
</organism>
<dbReference type="AlphaFoldDB" id="A0A1M5DVC3"/>
<sequence>MAYNDRQYMDALISTYNKQRKIPEGYVWARELDPNAVYQGGVLKALGRTYKPGEFYMEGGRAYIPNPVPEGAQWIRSYFPGGQVSYNQATGTVELPGGLKLQRDALTTVGGKMYATPSQLAQAYQTYAATYQPKQPTAEEVKQQAEALMQVYGPLMDVARERLGLNLKRIQEQADQQRRLAEAAYQTALANTQRKETADWNRIVKSALTRGLGASPLTSYEQRKVVEAYAPEYQQLETNRAATLANIASQAALSAEELAMQGRELEAQWASQIAQYAYNALQSNASEQKKAIQNLADYFATLAENEAKAQQEAAKLAWEKEKAYLPYMYAPKEALLPYELGPTPYQQQSLALQLQRLQLQQQQQKQTKLTKQEALATYFNQAIKNYDELKKAGYQYPLYYTINSILRDPRWIEAAAAGGLSEKDVKKVIDDLIRIKGRTTPDEYFSQGTGAKLREYYESIFDEPIVERPFGLLDEN</sequence>
<protein>
    <submittedName>
        <fullName evidence="2">Uncharacterized protein</fullName>
    </submittedName>
</protein>
<dbReference type="EMBL" id="FQUW01000056">
    <property type="protein sequence ID" value="SHF70772.1"/>
    <property type="molecule type" value="Genomic_DNA"/>
</dbReference>
<evidence type="ECO:0000313" key="3">
    <source>
        <dbReference type="Proteomes" id="UP000184196"/>
    </source>
</evidence>